<proteinExistence type="predicted"/>
<sequence>MSATPDRLNVSKTRIQSPRTPASPSSSTVGASRVSDAALKFLELFKKWQSTVQKGSQYCNAIENVKKGVLDPAGKEPEANPYPANLELYCKNLAILNSILGDVLNSAETTVEQLKVLHVLMKDEVVGRSWNLGKVIEGMQNVCDCMKSELDVKRTIAENIGHSISSTELMLHVSLWDQLSNRNEACYFFLRMLEMEFSAPQS</sequence>
<evidence type="ECO:0008006" key="3">
    <source>
        <dbReference type="Google" id="ProtNLM"/>
    </source>
</evidence>
<feature type="compositionally biased region" description="Low complexity" evidence="1">
    <location>
        <begin position="17"/>
        <end position="28"/>
    </location>
</feature>
<feature type="region of interest" description="Disordered" evidence="1">
    <location>
        <begin position="1"/>
        <end position="30"/>
    </location>
</feature>
<accession>A0A1Q3F705</accession>
<evidence type="ECO:0000256" key="1">
    <source>
        <dbReference type="SAM" id="MobiDB-lite"/>
    </source>
</evidence>
<reference evidence="2" key="1">
    <citation type="submission" date="2017-01" db="EMBL/GenBank/DDBJ databases">
        <title>A deep insight into the sialotranscriptome of adult male and female Cluex tarsalis mosquitoes.</title>
        <authorList>
            <person name="Ribeiro J.M."/>
            <person name="Moreira F."/>
            <person name="Bernard K.A."/>
            <person name="Calvo E."/>
        </authorList>
    </citation>
    <scope>NUCLEOTIDE SEQUENCE</scope>
    <source>
        <strain evidence="2">Kern County</strain>
        <tissue evidence="2">Salivary glands</tissue>
    </source>
</reference>
<name>A0A1Q3F705_CULTA</name>
<dbReference type="EMBL" id="GFDL01011713">
    <property type="protein sequence ID" value="JAV23332.1"/>
    <property type="molecule type" value="Transcribed_RNA"/>
</dbReference>
<organism evidence="2">
    <name type="scientific">Culex tarsalis</name>
    <name type="common">Encephalitis mosquito</name>
    <dbReference type="NCBI Taxonomy" id="7177"/>
    <lineage>
        <taxon>Eukaryota</taxon>
        <taxon>Metazoa</taxon>
        <taxon>Ecdysozoa</taxon>
        <taxon>Arthropoda</taxon>
        <taxon>Hexapoda</taxon>
        <taxon>Insecta</taxon>
        <taxon>Pterygota</taxon>
        <taxon>Neoptera</taxon>
        <taxon>Endopterygota</taxon>
        <taxon>Diptera</taxon>
        <taxon>Nematocera</taxon>
        <taxon>Culicoidea</taxon>
        <taxon>Culicidae</taxon>
        <taxon>Culicinae</taxon>
        <taxon>Culicini</taxon>
        <taxon>Culex</taxon>
        <taxon>Culex</taxon>
    </lineage>
</organism>
<protein>
    <recommendedName>
        <fullName evidence="3">Cyclin-dependent kinase 2-interacting protein</fullName>
    </recommendedName>
</protein>
<evidence type="ECO:0000313" key="2">
    <source>
        <dbReference type="EMBL" id="JAV23332.1"/>
    </source>
</evidence>
<dbReference type="AlphaFoldDB" id="A0A1Q3F705"/>